<sequence>MQKAVITKSYIFEINEVEIRFRISKAVVLQVLEYINHQISSFTDSININTNNFMNFQLQNYFQIFAILTYFAPAIFLYISKKKILEKLKISVLQLYKKISILSKTSFANHALTSIDKLLLTLRFYATGNFLITSGDFLGVSKTTASLVVRDVSIAIAKLRPIFIKMPTTEREISKLQRSFYQIARFPRTIGAIDCTYVKIQSPGGPNAEYFRNRKGYFSINVQTIACPNLKIMDVLARWPGSCHDQTIFKKLQIYYNLINGKWGNKLYNESIIRTRNPVERSYGVLKRRFPVLSLGLRLKLETTQAIILVTEDKNEEEKELFYATLEDTCSMSKGDIKLVLGDFNAKIGREECYKSTIGNYSLHSSTNDNGTKLIDFALGKGLVVKSTMFQRKDIHKYTWISPNGRHKNQIDHVLINNRFKNSILNIRTLRGADMDSDHQLVGIWMKVKIKKYKKGNLTNKGQTDINKLKDKQICKEYVECFQNIIKGKQLDIERNLNVDKTWEHVKDSINEASTKVLGKKFNTICEEAVQRRKIARQEWLIDTNNEVTLRRLRTRQKEASKILRCEKRKYVQNILETAELDYKTYRTRDMYKRVNNLRGGYKKKERFLRDDDGSLITTSEELAKKWASYFEKLLNCEDPNETFNFNFNQEIQESQDCEEPTLEEIKLQINMLKNNKSPGEDDIQSELLKEGGEEMVVWLWKVIHEVWTTEKMPKEWKTAVISPIHKKGSKQDCNNYRGIALLNVAYKFFSNCLLTRIKTKAEQIIGNYQGGFRPGRSTTDQIFILRQIFQKIWEFDREIHVLFIDFKKAYDSIHRESLINILREFHFQDKLIKLVGISILETFVKVKVGNTNSEPILVKSGLRQGDAISPILFNIVVEKVVREMNITPQEGVKFQESSIGLLAYADDLVIMEDSQDGLKDLLNRLEKAALKVGLHINEDKTEYMVVGRRDTTRLYPTLNINNRNFKRTRQFKYLGSILSERNEIEIEIGTRIQSGNKCLYGLAKLLGSRSLSRELKLQLYITLLRPVITYGAEAWPLRKSDERKLLVLERKILRKIFGPVKDMLSGEWRIRKNDELEILFQKPSILETIKNKRLLWAEHAWRSQNPFIRMVLEENPNGKRTLGRPRWRWEDGVRDDVKALGGREDWKLQASNRENWRQGCMSGWS</sequence>
<keyword evidence="2" id="KW-0479">Metal-binding</keyword>
<gene>
    <name evidence="5" type="ORF">AGLY_015858</name>
</gene>
<dbReference type="InterPro" id="IPR036691">
    <property type="entry name" value="Endo/exonu/phosph_ase_sf"/>
</dbReference>
<evidence type="ECO:0000313" key="6">
    <source>
        <dbReference type="Proteomes" id="UP000475862"/>
    </source>
</evidence>
<reference evidence="5 6" key="1">
    <citation type="submission" date="2019-08" db="EMBL/GenBank/DDBJ databases">
        <title>The genome of the soybean aphid Biotype 1, its phylome, world population structure and adaptation to the North American continent.</title>
        <authorList>
            <person name="Giordano R."/>
            <person name="Donthu R.K."/>
            <person name="Hernandez A.G."/>
            <person name="Wright C.L."/>
            <person name="Zimin A.V."/>
        </authorList>
    </citation>
    <scope>NUCLEOTIDE SEQUENCE [LARGE SCALE GENOMIC DNA]</scope>
    <source>
        <tissue evidence="5">Whole aphids</tissue>
    </source>
</reference>
<dbReference type="SUPFAM" id="SSF56219">
    <property type="entry name" value="DNase I-like"/>
    <property type="match status" value="1"/>
</dbReference>
<dbReference type="InterPro" id="IPR000477">
    <property type="entry name" value="RT_dom"/>
</dbReference>
<dbReference type="OrthoDB" id="6621896at2759"/>
<dbReference type="Proteomes" id="UP000475862">
    <property type="component" value="Unassembled WGS sequence"/>
</dbReference>
<dbReference type="GO" id="GO:0071897">
    <property type="term" value="P:DNA biosynthetic process"/>
    <property type="evidence" value="ECO:0007669"/>
    <property type="project" value="UniProtKB-ARBA"/>
</dbReference>
<proteinExistence type="predicted"/>
<dbReference type="Pfam" id="PF00078">
    <property type="entry name" value="RVT_1"/>
    <property type="match status" value="1"/>
</dbReference>
<comment type="caution">
    <text evidence="5">The sequence shown here is derived from an EMBL/GenBank/DDBJ whole genome shotgun (WGS) entry which is preliminary data.</text>
</comment>
<comment type="cofactor">
    <cofactor evidence="1">
        <name>a divalent metal cation</name>
        <dbReference type="ChEBI" id="CHEBI:60240"/>
    </cofactor>
</comment>
<name>A0A6G0T069_APHGL</name>
<evidence type="ECO:0000256" key="1">
    <source>
        <dbReference type="ARBA" id="ARBA00001968"/>
    </source>
</evidence>
<dbReference type="InterPro" id="IPR027806">
    <property type="entry name" value="HARBI1_dom"/>
</dbReference>
<dbReference type="GO" id="GO:0046872">
    <property type="term" value="F:metal ion binding"/>
    <property type="evidence" value="ECO:0007669"/>
    <property type="project" value="UniProtKB-KW"/>
</dbReference>
<evidence type="ECO:0000256" key="3">
    <source>
        <dbReference type="SAM" id="Phobius"/>
    </source>
</evidence>
<dbReference type="Gene3D" id="3.60.10.10">
    <property type="entry name" value="Endonuclease/exonuclease/phosphatase"/>
    <property type="match status" value="1"/>
</dbReference>
<evidence type="ECO:0000313" key="5">
    <source>
        <dbReference type="EMBL" id="KAE9523798.1"/>
    </source>
</evidence>
<keyword evidence="3" id="KW-0812">Transmembrane</keyword>
<keyword evidence="3" id="KW-1133">Transmembrane helix</keyword>
<dbReference type="Pfam" id="PF13359">
    <property type="entry name" value="DDE_Tnp_4"/>
    <property type="match status" value="1"/>
</dbReference>
<dbReference type="AlphaFoldDB" id="A0A6G0T069"/>
<dbReference type="PANTHER" id="PTHR47027:SF20">
    <property type="entry name" value="REVERSE TRANSCRIPTASE-LIKE PROTEIN WITH RNA-DIRECTED DNA POLYMERASE DOMAIN"/>
    <property type="match status" value="1"/>
</dbReference>
<feature type="transmembrane region" description="Helical" evidence="3">
    <location>
        <begin position="61"/>
        <end position="79"/>
    </location>
</feature>
<evidence type="ECO:0000259" key="4">
    <source>
        <dbReference type="PROSITE" id="PS50878"/>
    </source>
</evidence>
<dbReference type="InterPro" id="IPR043502">
    <property type="entry name" value="DNA/RNA_pol_sf"/>
</dbReference>
<dbReference type="EMBL" id="VYZN01000076">
    <property type="protein sequence ID" value="KAE9523798.1"/>
    <property type="molecule type" value="Genomic_DNA"/>
</dbReference>
<keyword evidence="6" id="KW-1185">Reference proteome</keyword>
<dbReference type="PROSITE" id="PS50878">
    <property type="entry name" value="RT_POL"/>
    <property type="match status" value="1"/>
</dbReference>
<accession>A0A6G0T069</accession>
<dbReference type="SUPFAM" id="SSF56672">
    <property type="entry name" value="DNA/RNA polymerases"/>
    <property type="match status" value="1"/>
</dbReference>
<dbReference type="PANTHER" id="PTHR47027">
    <property type="entry name" value="REVERSE TRANSCRIPTASE DOMAIN-CONTAINING PROTEIN"/>
    <property type="match status" value="1"/>
</dbReference>
<evidence type="ECO:0000256" key="2">
    <source>
        <dbReference type="ARBA" id="ARBA00022723"/>
    </source>
</evidence>
<dbReference type="InterPro" id="IPR043128">
    <property type="entry name" value="Rev_trsase/Diguanyl_cyclase"/>
</dbReference>
<organism evidence="5 6">
    <name type="scientific">Aphis glycines</name>
    <name type="common">Soybean aphid</name>
    <dbReference type="NCBI Taxonomy" id="307491"/>
    <lineage>
        <taxon>Eukaryota</taxon>
        <taxon>Metazoa</taxon>
        <taxon>Ecdysozoa</taxon>
        <taxon>Arthropoda</taxon>
        <taxon>Hexapoda</taxon>
        <taxon>Insecta</taxon>
        <taxon>Pterygota</taxon>
        <taxon>Neoptera</taxon>
        <taxon>Paraneoptera</taxon>
        <taxon>Hemiptera</taxon>
        <taxon>Sternorrhyncha</taxon>
        <taxon>Aphidomorpha</taxon>
        <taxon>Aphidoidea</taxon>
        <taxon>Aphididae</taxon>
        <taxon>Aphidini</taxon>
        <taxon>Aphis</taxon>
        <taxon>Aphis</taxon>
    </lineage>
</organism>
<keyword evidence="3" id="KW-0472">Membrane</keyword>
<protein>
    <recommendedName>
        <fullName evidence="4">Reverse transcriptase domain-containing protein</fullName>
    </recommendedName>
</protein>
<feature type="domain" description="Reverse transcriptase" evidence="4">
    <location>
        <begin position="706"/>
        <end position="979"/>
    </location>
</feature>
<dbReference type="CDD" id="cd01650">
    <property type="entry name" value="RT_nLTR_like"/>
    <property type="match status" value="1"/>
</dbReference>
<dbReference type="Gene3D" id="3.30.70.270">
    <property type="match status" value="1"/>
</dbReference>